<dbReference type="eggNOG" id="COG1361">
    <property type="taxonomic scope" value="Bacteria"/>
</dbReference>
<dbReference type="InterPro" id="IPR001434">
    <property type="entry name" value="OmcB-like_DUF11"/>
</dbReference>
<feature type="domain" description="PKD/Chitinase" evidence="2">
    <location>
        <begin position="1363"/>
        <end position="1438"/>
    </location>
</feature>
<gene>
    <name evidence="3" type="ordered locus">Lbys_1921</name>
</gene>
<evidence type="ECO:0000313" key="3">
    <source>
        <dbReference type="EMBL" id="ADQ17623.1"/>
    </source>
</evidence>
<keyword evidence="4" id="KW-1185">Reference proteome</keyword>
<feature type="domain" description="PKD/Chitinase" evidence="2">
    <location>
        <begin position="1287"/>
        <end position="1362"/>
    </location>
</feature>
<evidence type="ECO:0000256" key="1">
    <source>
        <dbReference type="SAM" id="SignalP"/>
    </source>
</evidence>
<dbReference type="Pfam" id="PF01345">
    <property type="entry name" value="DUF11"/>
    <property type="match status" value="1"/>
</dbReference>
<dbReference type="Pfam" id="PF13585">
    <property type="entry name" value="CHU_C"/>
    <property type="match status" value="1"/>
</dbReference>
<dbReference type="Gene3D" id="2.60.40.10">
    <property type="entry name" value="Immunoglobulins"/>
    <property type="match status" value="12"/>
</dbReference>
<feature type="domain" description="PKD/Chitinase" evidence="2">
    <location>
        <begin position="1439"/>
        <end position="1514"/>
    </location>
</feature>
<reference key="1">
    <citation type="submission" date="2010-11" db="EMBL/GenBank/DDBJ databases">
        <title>The complete genome of Leadbetterella byssophila DSM 17132.</title>
        <authorList>
            <consortium name="US DOE Joint Genome Institute (JGI-PGF)"/>
            <person name="Lucas S."/>
            <person name="Copeland A."/>
            <person name="Lapidus A."/>
            <person name="Glavina del Rio T."/>
            <person name="Dalin E."/>
            <person name="Tice H."/>
            <person name="Bruce D."/>
            <person name="Goodwin L."/>
            <person name="Pitluck S."/>
            <person name="Kyrpides N."/>
            <person name="Mavromatis K."/>
            <person name="Ivanova N."/>
            <person name="Teshima H."/>
            <person name="Brettin T."/>
            <person name="Detter J.C."/>
            <person name="Han C."/>
            <person name="Tapia R."/>
            <person name="Land M."/>
            <person name="Hauser L."/>
            <person name="Markowitz V."/>
            <person name="Cheng J.-F."/>
            <person name="Hugenholtz P."/>
            <person name="Woyke T."/>
            <person name="Wu D."/>
            <person name="Tindall B."/>
            <person name="Pomrenke H.G."/>
            <person name="Brambilla E."/>
            <person name="Klenk H.-P."/>
            <person name="Eisen J.A."/>
        </authorList>
    </citation>
    <scope>NUCLEOTIDE SEQUENCE [LARGE SCALE GENOMIC DNA]</scope>
    <source>
        <strain>DSM 17132</strain>
    </source>
</reference>
<feature type="signal peptide" evidence="1">
    <location>
        <begin position="1"/>
        <end position="28"/>
    </location>
</feature>
<feature type="domain" description="PKD/Chitinase" evidence="2">
    <location>
        <begin position="1520"/>
        <end position="1591"/>
    </location>
</feature>
<dbReference type="eggNOG" id="COG4932">
    <property type="taxonomic scope" value="Bacteria"/>
</dbReference>
<dbReference type="NCBIfam" id="TIGR01451">
    <property type="entry name" value="B_ant_repeat"/>
    <property type="match status" value="1"/>
</dbReference>
<name>E4RRT6_LEAB4</name>
<feature type="chain" id="PRO_5003185722" evidence="1">
    <location>
        <begin position="29"/>
        <end position="5250"/>
    </location>
</feature>
<reference evidence="3 4" key="2">
    <citation type="journal article" date="2011" name="Stand. Genomic Sci.">
        <title>Complete genome sequence of Leadbetterella byssophila type strain (4M15).</title>
        <authorList>
            <person name="Abt B."/>
            <person name="Teshima H."/>
            <person name="Lucas S."/>
            <person name="Lapidus A."/>
            <person name="Del Rio T.G."/>
            <person name="Nolan M."/>
            <person name="Tice H."/>
            <person name="Cheng J.F."/>
            <person name="Pitluck S."/>
            <person name="Liolios K."/>
            <person name="Pagani I."/>
            <person name="Ivanova N."/>
            <person name="Mavromatis K."/>
            <person name="Pati A."/>
            <person name="Tapia R."/>
            <person name="Han C."/>
            <person name="Goodwin L."/>
            <person name="Chen A."/>
            <person name="Palaniappan K."/>
            <person name="Land M."/>
            <person name="Hauser L."/>
            <person name="Chang Y.J."/>
            <person name="Jeffries C.D."/>
            <person name="Rohde M."/>
            <person name="Goker M."/>
            <person name="Tindall B.J."/>
            <person name="Detter J.C."/>
            <person name="Woyke T."/>
            <person name="Bristow J."/>
            <person name="Eisen J.A."/>
            <person name="Markowitz V."/>
            <person name="Hugenholtz P."/>
            <person name="Klenk H.P."/>
            <person name="Kyrpides N.C."/>
        </authorList>
    </citation>
    <scope>NUCLEOTIDE SEQUENCE [LARGE SCALE GENOMIC DNA]</scope>
    <source>
        <strain evidence="4">DSM 17132 / JCM 16389 / KACC 11308 / NBRC 106382 / 4M15</strain>
    </source>
</reference>
<organism evidence="3 4">
    <name type="scientific">Leadbetterella byssophila (strain DSM 17132 / JCM 16389 / KACC 11308 / NBRC 106382 / 4M15)</name>
    <dbReference type="NCBI Taxonomy" id="649349"/>
    <lineage>
        <taxon>Bacteria</taxon>
        <taxon>Pseudomonadati</taxon>
        <taxon>Bacteroidota</taxon>
        <taxon>Cytophagia</taxon>
        <taxon>Cytophagales</taxon>
        <taxon>Leadbetterellaceae</taxon>
        <taxon>Leadbetterella</taxon>
    </lineage>
</organism>
<accession>E4RRT6</accession>
<dbReference type="NCBIfam" id="TIGR04131">
    <property type="entry name" value="Bac_Flav_CTERM"/>
    <property type="match status" value="1"/>
</dbReference>
<evidence type="ECO:0000259" key="2">
    <source>
        <dbReference type="SMART" id="SM00089"/>
    </source>
</evidence>
<dbReference type="STRING" id="649349.Lbys_1921"/>
<dbReference type="KEGG" id="lby:Lbys_1921"/>
<evidence type="ECO:0000313" key="4">
    <source>
        <dbReference type="Proteomes" id="UP000007435"/>
    </source>
</evidence>
<dbReference type="SMART" id="SM00089">
    <property type="entry name" value="PKD"/>
    <property type="match status" value="5"/>
</dbReference>
<dbReference type="InterPro" id="IPR047589">
    <property type="entry name" value="DUF11_rpt"/>
</dbReference>
<proteinExistence type="predicted"/>
<keyword evidence="1" id="KW-0732">Signal</keyword>
<dbReference type="eggNOG" id="COG1520">
    <property type="taxonomic scope" value="Bacteria"/>
</dbReference>
<dbReference type="InterPro" id="IPR013783">
    <property type="entry name" value="Ig-like_fold"/>
</dbReference>
<dbReference type="HOGENOM" id="CLU_223242_0_0_10"/>
<dbReference type="EMBL" id="CP002305">
    <property type="protein sequence ID" value="ADQ17623.1"/>
    <property type="molecule type" value="Genomic_DNA"/>
</dbReference>
<dbReference type="RefSeq" id="WP_013408671.1">
    <property type="nucleotide sequence ID" value="NC_014655.1"/>
</dbReference>
<sequence length="5250" mass="538045">MKPNFTKFHYRSLLLVCFLFLGAASGYAHSGKPYLEKYKEGMRMLYPIRTLLFGEVQAKKVKASATEDKYIDGKCYSDIFSYCFGQEIEIEIEAEEGYQNYQWFKDDVAIPGATDAIYVIREPGSYYFTAEDAVTCEAKLCCPYLVKREADFDVQVVKTDVVCAGGNTGSIVVTPTTGDPKDYMYSLNDAPFQQSNSFSQLAAGSYKVNVKSPGGCLLEKTVIISQPELLKAVALAECIQDTTHASISVTGGTAPYLYSLDGGPFVQDSIFVGLSEGQHEVLVKDKNGCTAKVVVDAFCDCTPEIFEYCPGDSIAILAEAAPDQGVYQWFKNGEAIEGATSSTYMITSPGNYHYTSGGDDQCDGVLCCPIIVREKEVPTLQVKGGELSCLTTSIQLSSGADDQLTHLWEGPNGFTAHTSSITVTEPGTYKVSVTSESGCVVSDTAIVTQDTVMPYVTVKGGELNCDVTSIELKAEASEGVSYSWSGPLTGSTDQLLVNAPGSYIITVTAANGCIARDTAFVTENKQLPTVKVNGGELTCLTPEVNLFASASAGVTFAWQGPEGFTSTDQSINVTVPGLYKVTVKGENGCIASDSTTVTENKQFPTVTVNGGELNCNIASLELKAEGTAGVQYIWSGPNDFQSTSASVNVTTPGSYIVKATLPNGCFAIDTAIVTENKVLPLVSVNDGELNCDVTSVSLNANASEGVSYLWSGPAGFTSTDSSINVSVAGMYIIKVTGLNGCIAQDTAQVTEDKTYPTVTASGGEINCITETVDLKAVGSAGVSYAWTGPNGFTSHLADTTTSQAGTYIVTVTAANGCIAKDTVVVTENKVLPTLQVNGGELTCLVDSLVLKAVASPGVSFAWTGPNGFTSNNESITINQAGTYFIKVTATNGCFKIDSAIVTEDKVLPTVAVNGGELTCEINKIELKPVITGGTKVEWTGPNGFSSSTANIDATIAGIYYIKVTGANGCFVTDSVVVTENKVVPTVAVNDVELDCIEPNAIIKAVASAGVTYSWRGPNGFTASTDSILVDKPGSYIVTVTSANGCTASDTSVVTENKQPPLVTVNGGVLNCATDTLVLSANASPNVTYLWTGPNGFTSNSESITINQAGTYFIKVTATNGCFKIDSAIITEDKVLPTVAVNGGELTCEINKIELKPVITGGTKVEWTGPNGFSSSSANIDATIAGIYYIKVTGANGCFVTDSVVVTENKVVPTVAVKDVELDCIETNAIIKAVASAGVTYSWRGPNGFTASTDSILVDKPGSYIVTVTSSNGCTASDTSVVTENKQPPLVTVNGGILNCVTDTLVLSANASPNVTYLWTGPNGFTGSAASVSVTLPGIYSVKVTGANGCTAVDTATVTEDKVLPIVSVKGGELNCTTETLVIKAEGSTGVTYSWTGPDNFTSSTQSINVNKPGTYVVTVKGANGCMATDSAVVTENKVLPQVTVKGGEINCIITSLTLKDEGTSGANYTWAGPDGYSATGTQIQVTKAGVYTVTATGLNGCTAKDTAVVQVNQTLPTVTVNQVTLTCAEPSGKLIATGTPGNTYLWTGPGGFTATTDTITVTLAGEYTVVVTGTNGCTMSAKTVVKKIEAPTLAASATCVNNQGKVTLVAAGGVGPYAYSKDGITFQSEPVFTGLGNGNYTFTVRDANGCLTTTTVAVKCEIECVPQIYTFCEGEAIEVTIEAEDGLTNYQWFRNGEIIVGATSKEYVATEPGRYYYTAGTGDQCDGILCCPIEIKRFPGMNTLASAGKLDCTNGPVVPVTISVSGGTAPFAYSIDGITYVTSNVFLVGPGTHKFWVKDANGCVKETNAVVVPEIEMPKPPIVTVDKTTVCGVELATLTAGCAVGQVVQWNNGMIGSTIQVGVGTYTAVCTNECGKSEDSKPVTINKGELPKIPEVGTDKTLLCGNELATLQAHCTVGDVVEWSNGMYGQTIQVPAGIYTARCKNTCGYSGDSRHLVITKGNVPGSPEIGADKYMVCGNEKATLVAQCEVGSIVVWSHGVTGTTIQVGEGIYTANCKNDCGLSEESRHITINKGKVPEAPIVSADKVLICGEEKAKLSSTCPVGTITKWNTGAEGISIFVGEGIYSAVCINTCGTSAESNKVVISKDKLPAAPRIATDKNTVCGEEKATLTGSCESGLLIWSTGQSGLSIEVGKGTYTAKCVSDCGTSVSSDPITITTGGAPNKPIIVAEETTVCGDEKVKLTAFCTSGTVSWIGVNSFNSSVMVGVGIYAAKCVNECGTSVASDPVSITTGPTPGKPVITSNVTGVCGNEKAILSGNCPLGGELVWDNGMRGSQIQVGVGVYSARCENACGTSPSSNVISIENGGTPSAPRISANRTSVCGDEKVTLTGTCPTGGTLTWSHGVSGSPILVGQGTYTATCVNNCGSSPQSTPITIVPGLQPSKPTITVDKNVVCGAELATLTGSCPAGGNLRWSNGMTALQIQVTPGTYWATCVNDCGTSPQSESITIVPGNVPSKPIVNASKPSLCDGEKATLTATCSTGSVMWSNGATGSPIEVGIGTYTAYCKNDCGLSDASETIKIEVGKVPGKPVIQANKLAVCGDEKAMLTGTCPTGGTLEWSNGTTGNPILVSAGTYFAVCKNTCGSSPSSEPITITTGELPTKPEITASALEVCGTEKVTLTASCTSGTVKWVTGATTPSILVGAGSYTAVCINSCGVSGNSKTVVITPVDKPTSPTLTPLNEAVCGEGTTVITATCPAGSTLQWTSGQTGNPITVGAGTYKAVCISSCGTSAETKVTIKVVPNPVKPVIATNKTTLCGDDKATLTATCTVGTVLWSDGNTQNPRYVGIGTYTAICVSSCGNSEAALPIVIQGSPGPQKPVTNTNKYSVCGNEKATLTGTCPTGGTLTWSHGATGSPVLVGAGTYTATCVNTCGTSASSEPIVIGNGDKPSAPTVTSNKPEVCGTDKAMLTATCTSGTVQWSDGTVANPRFVGAGTYYAFCKNDCGISVQSNTVTIEHKPTPQAPSIHVDKFEVCGTEKATLVATCQTGTSVTWSNGATTSSIQVGAGTYTATCTSECGSSPAAEPVVIRKGNTPSVPVVTPSGTQICGTDLVTLTAYCASGTVVWSDGNTQNPRSVGAGTYSAKCQSDCGLSGSSTPVTINSGQLPSAPIVKTNVSTVCDSEKATITATCTSGTVMWSDGSTQPTRQVGAGTYYAVCVNTCGVSEKSQNLEIKSGPVPTKPIVKANKDIVCGEEKATLTATCPTGGNIVWSNGMTGSPILVKAGKYTAICKNTCGSSEHSDEIEIKDGAKPQAPVITPSKSVLCGDEKAILTATGCAGGTLQWSNGSTGNSITVGAGTYRVVCVTTCGASDNSAAVTITKEQTPANFMISSSKAMVCGTEKAIIKATGCEGGTVTWSNGMSGYSIEVGAGTYSATCRTECGGAVNAGPVTIKHEQVPTKPSISPDKYAVCGTDKATLTATACTGTITWYRPSETGGVSLGTGNTIAVGSGTYYATCTTACGTSDASNPVTISSGDKPSAPSIVVDKPTVCEGEKATLTASGCTGTLTWSTGATGNSIQVGKGTYFVKCTTACGTSDASTSVTIGSSDKPAAPAVMADKLNVCGTEKATLTAHGCAGTIKWSTGATGNSIEVGAGTYTATCTSACGTSDKSVPVTIGTSQTPNAPSITVDKPSICGEEKATLTAIGCNGTVKWSNGSTEQSIVVGEGTYTVTCTTACGTSPASNPVIIKRTNVPNAPSISANKSVVCGTEKATLTATGCTGSILWSNGATTATIEVGAGTYTAICTGTCGNSPASNSVTIQTGQVPSAPVIQPDKLTVCGTEKATLTASGCTGTLTWSTGQTVSVIQVGVGTYTATCTTACGTSQASNTVTIGTSDKPAAPQVVANKTKVCGAEKATLTASGCVGTVTWSTGQTVSVIQVGVGTYTATCTTACGTSDASTTISIGTSDKPAAPSVVANKSNVCEGEKATITASGCAGTVTWSTGATGSSIQVGVGSYTATCTTECGTSDASVAVTIGTSDRPSAPQIASNKATVCDAELATITATGCSGTITWSNGATGASIQVGAGTYTATCTTSCGTSDVSNTVQIGTSEKPAAPQIVADKSTVCTDETATLTANGCAGTVTWSNGANGTSIQVGSGTYTATCTSSCGVSESSAPIHIGTSEKPAKPTIASSGDGVCGDQKVTLTASGCSGTLQWSNGMTGTSIQVGAGSYTVTCTTACGTSDVASIQIHEGGSPEPPVVTSDRNSICGSEKATLTASGCVGGTIHWSTGATGFSIQVGAGVYTATCIDACGNESIACIAVEIDDTAEVPSTPTISANKDGVCGDEKAILTASGCTGGTIVWSTGQQGQQIEVSAGVYTAICKTSCGTSEASNAVTIVAKGGSISITSDKSSYCVGDAVTLTASGCSNGVIKWSNGVTGNVLHITAGTTTTYTAVCVTEESVSSCDFHVGDIIFQVETQNNPNGMHTKYLLTDLSYGILQVKDQPKFTQVQAGEYKVISLVYIGEIQGLHEGANYSSVDKGACFSDDETEISVCNPVPVNECEAVGSFTLNVKSAAECGNGECGLAPTLISSVGNGTCVGTQVILTAQNCVGQVVWSNGQTGASISFTAETVGATTYTAKCVSATCESASSAPLTITVTSTLPKPVAIETLNNICPLAYVDLRNAILGEPGAGNVFEFHYGNSPSTPLVTSAQVTAGTYYLFERSSTGCFSEGTPVKVEISGDCQNPIYPDAVDVAIEKVGDKTTAQINDDITYTVTIKNIGERGASDIKVRDIVPQGLQVMQISENAFMENGQVRVSIDTLAPGQSVDVTYSAKVTTNGRILNKAELISVVQNDTNTNNNSSTWVINDSAAADSLIGLAKAVGAVTKAEIGNRYKVPFVFTLANMGKNDLSNISLRDTLSNTFGPLVSIDSVHVSADSGLVVNPNYTGVGEHTDLLIPSQSQIASGSTLNVRMDVFVNLGNNASMTFINSATVYSGSISDRSTDGVNPDPDMDGDPTNNNVPTRFQVGDGSTSYGIGVALAVVDTAFVNDGTAYEVTYRVKIKNYGADTLTHVYAVDSLMNTFADAIDFTVSGKPVVNEGSTWVPNPDFNGKDDVRILLPEAESILAPGQTDSVEFKVTVVFGDHYGPYSNSVTGYGMDGDSLLTDISNAGLEIIPSSSTPTEFTVPGSDPRGLVEIPEGFSPNGDGKNDNWKIELKGNAKIEKLQIVNRYGAVLYEEDGETVSTSGWDGKANTGLIPGNTTVPSGTYFYKLKLAGQSKYIIDYITIEK</sequence>
<dbReference type="OrthoDB" id="904955at2"/>
<feature type="domain" description="PKD/Chitinase" evidence="2">
    <location>
        <begin position="988"/>
        <end position="1058"/>
    </location>
</feature>
<dbReference type="InterPro" id="IPR026341">
    <property type="entry name" value="T9SS_type_B"/>
</dbReference>
<dbReference type="Proteomes" id="UP000007435">
    <property type="component" value="Chromosome"/>
</dbReference>
<protein>
    <submittedName>
        <fullName evidence="3">Conserved repeat domain protein</fullName>
    </submittedName>
</protein>
<dbReference type="InterPro" id="IPR022409">
    <property type="entry name" value="PKD/Chitinase_dom"/>
</dbReference>